<dbReference type="CDD" id="cd02966">
    <property type="entry name" value="TlpA_like_family"/>
    <property type="match status" value="1"/>
</dbReference>
<evidence type="ECO:0000256" key="1">
    <source>
        <dbReference type="SAM" id="Phobius"/>
    </source>
</evidence>
<keyword evidence="4" id="KW-1185">Reference proteome</keyword>
<keyword evidence="1" id="KW-1133">Transmembrane helix</keyword>
<dbReference type="EMBL" id="CP036402">
    <property type="protein sequence ID" value="QBI19285.1"/>
    <property type="molecule type" value="Genomic_DNA"/>
</dbReference>
<dbReference type="OrthoDB" id="128449at2"/>
<organism evidence="3 4">
    <name type="scientific">Egibacter rhizosphaerae</name>
    <dbReference type="NCBI Taxonomy" id="1670831"/>
    <lineage>
        <taxon>Bacteria</taxon>
        <taxon>Bacillati</taxon>
        <taxon>Actinomycetota</taxon>
        <taxon>Nitriliruptoria</taxon>
        <taxon>Egibacterales</taxon>
        <taxon>Egibacteraceae</taxon>
        <taxon>Egibacter</taxon>
    </lineage>
</organism>
<dbReference type="SUPFAM" id="SSF52833">
    <property type="entry name" value="Thioredoxin-like"/>
    <property type="match status" value="1"/>
</dbReference>
<dbReference type="InterPro" id="IPR050553">
    <property type="entry name" value="Thioredoxin_ResA/DsbE_sf"/>
</dbReference>
<accession>A0A411YDK2</accession>
<protein>
    <submittedName>
        <fullName evidence="3">TlpA family protein disulfide reductase</fullName>
    </submittedName>
</protein>
<keyword evidence="1" id="KW-0472">Membrane</keyword>
<evidence type="ECO:0000259" key="2">
    <source>
        <dbReference type="PROSITE" id="PS51352"/>
    </source>
</evidence>
<dbReference type="GO" id="GO:0016491">
    <property type="term" value="F:oxidoreductase activity"/>
    <property type="evidence" value="ECO:0007669"/>
    <property type="project" value="InterPro"/>
</dbReference>
<proteinExistence type="predicted"/>
<keyword evidence="1" id="KW-0812">Transmembrane</keyword>
<dbReference type="AlphaFoldDB" id="A0A411YDK2"/>
<dbReference type="PROSITE" id="PS51352">
    <property type="entry name" value="THIOREDOXIN_2"/>
    <property type="match status" value="1"/>
</dbReference>
<reference evidence="3 4" key="1">
    <citation type="submission" date="2019-01" db="EMBL/GenBank/DDBJ databases">
        <title>Egibacter rhizosphaerae EGI 80759T.</title>
        <authorList>
            <person name="Chen D.-D."/>
            <person name="Tian Y."/>
            <person name="Jiao J.-Y."/>
            <person name="Zhang X.-T."/>
            <person name="Zhang Y.-G."/>
            <person name="Zhang Y."/>
            <person name="Xiao M."/>
            <person name="Shu W.-S."/>
            <person name="Li W.-J."/>
        </authorList>
    </citation>
    <scope>NUCLEOTIDE SEQUENCE [LARGE SCALE GENOMIC DNA]</scope>
    <source>
        <strain evidence="3 4">EGI 80759</strain>
    </source>
</reference>
<dbReference type="InterPro" id="IPR013766">
    <property type="entry name" value="Thioredoxin_domain"/>
</dbReference>
<dbReference type="InterPro" id="IPR013740">
    <property type="entry name" value="Redoxin"/>
</dbReference>
<dbReference type="Proteomes" id="UP000291469">
    <property type="component" value="Chromosome"/>
</dbReference>
<evidence type="ECO:0000313" key="4">
    <source>
        <dbReference type="Proteomes" id="UP000291469"/>
    </source>
</evidence>
<name>A0A411YDK2_9ACTN</name>
<sequence>MSTTSRRRKKKGGIPPIVPVGVAVVAGIGLFAVLLTSGGGDTGAVSIEGEDLPAYEQETGEDAAVGEQAPTVEGEDFDGDPVTVDYSGDEATAYLFLAHWCPACQQEAPELQELIDAGDVPDDVNVVSVATAIDRNRDNYPPDEWLDSLGWAPDVVVDDGSDSLAETFGLTVYPYWVAVDSDGVVQSRHAMLDGSQMADLFAELSGQEQASR</sequence>
<dbReference type="InterPro" id="IPR036249">
    <property type="entry name" value="Thioredoxin-like_sf"/>
</dbReference>
<feature type="domain" description="Thioredoxin" evidence="2">
    <location>
        <begin position="63"/>
        <end position="210"/>
    </location>
</feature>
<dbReference type="Pfam" id="PF08534">
    <property type="entry name" value="Redoxin"/>
    <property type="match status" value="1"/>
</dbReference>
<feature type="transmembrane region" description="Helical" evidence="1">
    <location>
        <begin position="12"/>
        <end position="35"/>
    </location>
</feature>
<gene>
    <name evidence="3" type="ORF">ER308_06840</name>
</gene>
<dbReference type="KEGG" id="erz:ER308_06840"/>
<dbReference type="PANTHER" id="PTHR42852">
    <property type="entry name" value="THIOL:DISULFIDE INTERCHANGE PROTEIN DSBE"/>
    <property type="match status" value="1"/>
</dbReference>
<dbReference type="Gene3D" id="3.40.30.10">
    <property type="entry name" value="Glutaredoxin"/>
    <property type="match status" value="1"/>
</dbReference>
<dbReference type="RefSeq" id="WP_131154282.1">
    <property type="nucleotide sequence ID" value="NZ_CP036402.1"/>
</dbReference>
<evidence type="ECO:0000313" key="3">
    <source>
        <dbReference type="EMBL" id="QBI19285.1"/>
    </source>
</evidence>
<dbReference type="PANTHER" id="PTHR42852:SF13">
    <property type="entry name" value="PROTEIN DIPZ"/>
    <property type="match status" value="1"/>
</dbReference>